<evidence type="ECO:0000256" key="2">
    <source>
        <dbReference type="ARBA" id="ARBA00023015"/>
    </source>
</evidence>
<keyword evidence="2" id="KW-0805">Transcription regulation</keyword>
<dbReference type="SUPFAM" id="SSF88946">
    <property type="entry name" value="Sigma2 domain of RNA polymerase sigma factors"/>
    <property type="match status" value="1"/>
</dbReference>
<dbReference type="InterPro" id="IPR014284">
    <property type="entry name" value="RNA_pol_sigma-70_dom"/>
</dbReference>
<protein>
    <submittedName>
        <fullName evidence="7">RNA polymerase sigma-70 factor, ECF subfamily</fullName>
    </submittedName>
</protein>
<feature type="domain" description="RNA polymerase sigma factor 70 region 4 type 2" evidence="6">
    <location>
        <begin position="113"/>
        <end position="163"/>
    </location>
</feature>
<sequence length="178" mass="21062">MQQDPQREDMDPLDTAQIFHKYYVALVGYACKFVDLQTAEDLVQDVFIQTYDKIPENARSYLFRSVHNKCQDHFKHQEVHRRYVNEARILQDELTYFHPDTGNKSLLEEESNVWNAIEQLPPKCREIVKLRYQRGLKTIEISDAMGISSRTVETQLYKGIKQLRSMIKKLNYLLSTLF</sequence>
<dbReference type="EMBL" id="FSRA01000001">
    <property type="protein sequence ID" value="SIO14753.1"/>
    <property type="molecule type" value="Genomic_DNA"/>
</dbReference>
<dbReference type="GO" id="GO:0003677">
    <property type="term" value="F:DNA binding"/>
    <property type="evidence" value="ECO:0007669"/>
    <property type="project" value="InterPro"/>
</dbReference>
<organism evidence="7 8">
    <name type="scientific">Chitinophaga niabensis</name>
    <dbReference type="NCBI Taxonomy" id="536979"/>
    <lineage>
        <taxon>Bacteria</taxon>
        <taxon>Pseudomonadati</taxon>
        <taxon>Bacteroidota</taxon>
        <taxon>Chitinophagia</taxon>
        <taxon>Chitinophagales</taxon>
        <taxon>Chitinophagaceae</taxon>
        <taxon>Chitinophaga</taxon>
    </lineage>
</organism>
<evidence type="ECO:0000259" key="6">
    <source>
        <dbReference type="Pfam" id="PF08281"/>
    </source>
</evidence>
<dbReference type="STRING" id="536979.SAMN04488055_3175"/>
<evidence type="ECO:0000259" key="5">
    <source>
        <dbReference type="Pfam" id="PF04542"/>
    </source>
</evidence>
<dbReference type="PANTHER" id="PTHR43133">
    <property type="entry name" value="RNA POLYMERASE ECF-TYPE SIGMA FACTO"/>
    <property type="match status" value="1"/>
</dbReference>
<dbReference type="AlphaFoldDB" id="A0A1N6H4S2"/>
<dbReference type="InterPro" id="IPR039425">
    <property type="entry name" value="RNA_pol_sigma-70-like"/>
</dbReference>
<dbReference type="Pfam" id="PF04542">
    <property type="entry name" value="Sigma70_r2"/>
    <property type="match status" value="1"/>
</dbReference>
<name>A0A1N6H4S2_9BACT</name>
<reference evidence="7 8" key="1">
    <citation type="submission" date="2016-11" db="EMBL/GenBank/DDBJ databases">
        <authorList>
            <person name="Jaros S."/>
            <person name="Januszkiewicz K."/>
            <person name="Wedrychowicz H."/>
        </authorList>
    </citation>
    <scope>NUCLEOTIDE SEQUENCE [LARGE SCALE GENOMIC DNA]</scope>
    <source>
        <strain evidence="7 8">DSM 24787</strain>
    </source>
</reference>
<dbReference type="RefSeq" id="WP_084185598.1">
    <property type="nucleotide sequence ID" value="NZ_FSRA01000001.1"/>
</dbReference>
<dbReference type="OrthoDB" id="656273at2"/>
<keyword evidence="4" id="KW-0804">Transcription</keyword>
<gene>
    <name evidence="7" type="ORF">SAMN04488055_3175</name>
</gene>
<comment type="similarity">
    <text evidence="1">Belongs to the sigma-70 factor family. ECF subfamily.</text>
</comment>
<dbReference type="NCBIfam" id="TIGR02937">
    <property type="entry name" value="sigma70-ECF"/>
    <property type="match status" value="1"/>
</dbReference>
<dbReference type="InterPro" id="IPR013325">
    <property type="entry name" value="RNA_pol_sigma_r2"/>
</dbReference>
<proteinExistence type="inferred from homology"/>
<dbReference type="Proteomes" id="UP000185003">
    <property type="component" value="Unassembled WGS sequence"/>
</dbReference>
<accession>A0A1N6H4S2</accession>
<evidence type="ECO:0000256" key="4">
    <source>
        <dbReference type="ARBA" id="ARBA00023163"/>
    </source>
</evidence>
<evidence type="ECO:0000256" key="3">
    <source>
        <dbReference type="ARBA" id="ARBA00023082"/>
    </source>
</evidence>
<evidence type="ECO:0000256" key="1">
    <source>
        <dbReference type="ARBA" id="ARBA00010641"/>
    </source>
</evidence>
<dbReference type="CDD" id="cd06171">
    <property type="entry name" value="Sigma70_r4"/>
    <property type="match status" value="1"/>
</dbReference>
<dbReference type="InterPro" id="IPR007627">
    <property type="entry name" value="RNA_pol_sigma70_r2"/>
</dbReference>
<keyword evidence="8" id="KW-1185">Reference proteome</keyword>
<evidence type="ECO:0000313" key="7">
    <source>
        <dbReference type="EMBL" id="SIO14753.1"/>
    </source>
</evidence>
<dbReference type="PANTHER" id="PTHR43133:SF46">
    <property type="entry name" value="RNA POLYMERASE SIGMA-70 FACTOR ECF SUBFAMILY"/>
    <property type="match status" value="1"/>
</dbReference>
<evidence type="ECO:0000313" key="8">
    <source>
        <dbReference type="Proteomes" id="UP000185003"/>
    </source>
</evidence>
<dbReference type="InterPro" id="IPR013324">
    <property type="entry name" value="RNA_pol_sigma_r3/r4-like"/>
</dbReference>
<keyword evidence="3" id="KW-0731">Sigma factor</keyword>
<dbReference type="Gene3D" id="1.10.10.10">
    <property type="entry name" value="Winged helix-like DNA-binding domain superfamily/Winged helix DNA-binding domain"/>
    <property type="match status" value="1"/>
</dbReference>
<dbReference type="Pfam" id="PF08281">
    <property type="entry name" value="Sigma70_r4_2"/>
    <property type="match status" value="1"/>
</dbReference>
<dbReference type="InterPro" id="IPR036388">
    <property type="entry name" value="WH-like_DNA-bd_sf"/>
</dbReference>
<dbReference type="GO" id="GO:0006352">
    <property type="term" value="P:DNA-templated transcription initiation"/>
    <property type="evidence" value="ECO:0007669"/>
    <property type="project" value="InterPro"/>
</dbReference>
<feature type="domain" description="RNA polymerase sigma-70 region 2" evidence="5">
    <location>
        <begin position="19"/>
        <end position="77"/>
    </location>
</feature>
<dbReference type="Gene3D" id="1.10.1740.10">
    <property type="match status" value="1"/>
</dbReference>
<dbReference type="SUPFAM" id="SSF88659">
    <property type="entry name" value="Sigma3 and sigma4 domains of RNA polymerase sigma factors"/>
    <property type="match status" value="1"/>
</dbReference>
<dbReference type="GO" id="GO:0016987">
    <property type="term" value="F:sigma factor activity"/>
    <property type="evidence" value="ECO:0007669"/>
    <property type="project" value="UniProtKB-KW"/>
</dbReference>
<dbReference type="InterPro" id="IPR013249">
    <property type="entry name" value="RNA_pol_sigma70_r4_t2"/>
</dbReference>